<evidence type="ECO:0000313" key="1">
    <source>
        <dbReference type="EMBL" id="SCS81259.1"/>
    </source>
</evidence>
<evidence type="ECO:0000313" key="2">
    <source>
        <dbReference type="EMBL" id="SCT00181.1"/>
    </source>
</evidence>
<accession>A0A1D4L4R4</accession>
<evidence type="ECO:0000313" key="4">
    <source>
        <dbReference type="Proteomes" id="UP000095768"/>
    </source>
</evidence>
<dbReference type="Proteomes" id="UP000095768">
    <property type="component" value="Unassembled WGS sequence"/>
</dbReference>
<keyword evidence="3" id="KW-1185">Reference proteome</keyword>
<dbReference type="Proteomes" id="UP000095412">
    <property type="component" value="Unassembled WGS sequence"/>
</dbReference>
<dbReference type="InterPro" id="IPR025444">
    <property type="entry name" value="Monooxy_af470"/>
</dbReference>
<reference evidence="2 4" key="2">
    <citation type="submission" date="2016-09" db="EMBL/GenBank/DDBJ databases">
        <authorList>
            <consortium name="Pathogen Informatics"/>
        </authorList>
    </citation>
    <scope>NUCLEOTIDE SEQUENCE [LARGE SCALE GENOMIC DNA]</scope>
    <source>
        <strain evidence="2 4">82B</strain>
    </source>
</reference>
<dbReference type="Pfam" id="PF13826">
    <property type="entry name" value="Monooxy_af470-like"/>
    <property type="match status" value="1"/>
</dbReference>
<gene>
    <name evidence="2" type="ORF">SAMEA2297795_01571</name>
    <name evidence="1" type="ORF">SAMEA2297796_01192</name>
</gene>
<dbReference type="OrthoDB" id="7566033at2"/>
<dbReference type="EMBL" id="FMPG01000005">
    <property type="protein sequence ID" value="SCT00181.1"/>
    <property type="molecule type" value="Genomic_DNA"/>
</dbReference>
<protein>
    <submittedName>
        <fullName evidence="2">Uncharacterized protein</fullName>
    </submittedName>
</protein>
<dbReference type="AlphaFoldDB" id="A0A1D4L4R4"/>
<evidence type="ECO:0000313" key="3">
    <source>
        <dbReference type="Proteomes" id="UP000095412"/>
    </source>
</evidence>
<name>A0A1D4L4R4_9STAP</name>
<proteinExistence type="predicted"/>
<dbReference type="EMBL" id="FMPI01000006">
    <property type="protein sequence ID" value="SCS81259.1"/>
    <property type="molecule type" value="Genomic_DNA"/>
</dbReference>
<reference evidence="1 3" key="1">
    <citation type="submission" date="2016-09" db="EMBL/GenBank/DDBJ databases">
        <authorList>
            <consortium name="Pathogen Informatics"/>
            <person name="Sun Q."/>
            <person name="Inoue M."/>
        </authorList>
    </citation>
    <scope>NUCLEOTIDE SEQUENCE [LARGE SCALE GENOMIC DNA]</scope>
    <source>
        <strain evidence="1 3">82C</strain>
    </source>
</reference>
<dbReference type="RefSeq" id="WP_069995373.1">
    <property type="nucleotide sequence ID" value="NZ_FMPG01000005.1"/>
</dbReference>
<organism evidence="2 4">
    <name type="scientific">Staphylococcus caeli</name>
    <dbReference type="NCBI Taxonomy" id="2201815"/>
    <lineage>
        <taxon>Bacteria</taxon>
        <taxon>Bacillati</taxon>
        <taxon>Bacillota</taxon>
        <taxon>Bacilli</taxon>
        <taxon>Bacillales</taxon>
        <taxon>Staphylococcaceae</taxon>
        <taxon>Staphylococcus</taxon>
    </lineage>
</organism>
<sequence>MHQGRYTVLPTKPVTIFLIGLHVSKWHKIHKWLPVLLAMPPMLKELSKDASLGCLSFEMFFKYRGVMIVQYWEDNEKLLSYSRMPTHLKAWRKFSKALKNNDAVGFYHETYNVDTNQYENIYINMPDFGLGKAFGNQPVNQATQTAKQRLRNQT</sequence>